<evidence type="ECO:0000259" key="8">
    <source>
        <dbReference type="PROSITE" id="PS51059"/>
    </source>
</evidence>
<sequence length="730" mass="83248">MQLMVPANPSKPESPAQQQVHEYSTDSGSGNSPDYSAGDTTDSSSELEGSKQGTANNNGKGKKKSKDEEDRESKSSDDYSESEEEDRLREEQRKRRWEQQRKKMEEEQKRNEERLKERERKHLTNGLLRVLITSEDSSRDLKELLKSLRTTESEIQEIIEKDRRFCRSQNKVSLYINLSICNNYMTPEGCSKKSCNSFHICPKYVVDLCMDGRCEMGHDMNRIHNRKLLKRLQIEKADSIVLKQLKKETVVAPDPCNDYNVDGNCNQGNQCIKLHLCVEYIMGTCEECPINHEILDPQCAKLLKQANVNLEQTSAELKCFLKGKWLFNVDGILRRKRAREEEVKRIYHADEDEGGVDIPQVCMALLDGTCQDAENGRCKKLHANKFPSPHRKEQVSLEEFNPDELHVIKRKQLRELFTGNAYEADFINMKLKDSATNVTMDLRRLSTESAGKVQDGMKHATKWLWYYKDGGGAWVEYGSGNTVIASADIEREFSTSEGKKNMTSDVGGDHYEFDFQRMLEKSTVKGIQIEREIRRRPAPPPFTPATPGVYKHIPPHWDPMKDTETVKLVPLVAGSDEFQRVKQLMGGLNVQKVTRIQNPYLWEMYQNKKLVYLKKYKNDLGKVNEMNLFHGTAANNIPSICEQNFDWRFHGTAHGSSYGQGTYFGTAAQTSVGYARQGAGIFVAKVLVGLATQGNATMTKPPPGFDSTHGPSMIIKYHDQDVYPEYLVEF</sequence>
<dbReference type="SUPFAM" id="SSF117839">
    <property type="entry name" value="WWE domain"/>
    <property type="match status" value="1"/>
</dbReference>
<dbReference type="Gene3D" id="3.90.228.10">
    <property type="match status" value="1"/>
</dbReference>
<name>A0A7R8X783_9CRUS</name>
<keyword evidence="4" id="KW-0479">Metal-binding</keyword>
<dbReference type="PROSITE" id="PS51059">
    <property type="entry name" value="PARP_CATALYTIC"/>
    <property type="match status" value="1"/>
</dbReference>
<evidence type="ECO:0000259" key="6">
    <source>
        <dbReference type="PROSITE" id="PS50103"/>
    </source>
</evidence>
<feature type="domain" description="C3H1-type" evidence="6">
    <location>
        <begin position="255"/>
        <end position="278"/>
    </location>
</feature>
<dbReference type="PANTHER" id="PTHR45740:SF2">
    <property type="entry name" value="POLY [ADP-RIBOSE] POLYMERASE"/>
    <property type="match status" value="1"/>
</dbReference>
<dbReference type="AlphaFoldDB" id="A0A7R8X783"/>
<dbReference type="PROSITE" id="PS50103">
    <property type="entry name" value="ZF_C3H1"/>
    <property type="match status" value="1"/>
</dbReference>
<evidence type="ECO:0000313" key="9">
    <source>
        <dbReference type="EMBL" id="CAD7242300.1"/>
    </source>
</evidence>
<dbReference type="EMBL" id="LR899764">
    <property type="protein sequence ID" value="CAD7242300.1"/>
    <property type="molecule type" value="Genomic_DNA"/>
</dbReference>
<dbReference type="GO" id="GO:0003950">
    <property type="term" value="F:NAD+ poly-ADP-ribosyltransferase activity"/>
    <property type="evidence" value="ECO:0007669"/>
    <property type="project" value="InterPro"/>
</dbReference>
<evidence type="ECO:0008006" key="11">
    <source>
        <dbReference type="Google" id="ProtNLM"/>
    </source>
</evidence>
<keyword evidence="2" id="KW-0539">Nucleus</keyword>
<feature type="compositionally biased region" description="Basic and acidic residues" evidence="5">
    <location>
        <begin position="65"/>
        <end position="77"/>
    </location>
</feature>
<dbReference type="Pfam" id="PF00644">
    <property type="entry name" value="PARP"/>
    <property type="match status" value="1"/>
</dbReference>
<dbReference type="InterPro" id="IPR012317">
    <property type="entry name" value="Poly(ADP-ribose)pol_cat_dom"/>
</dbReference>
<dbReference type="OrthoDB" id="6133115at2759"/>
<feature type="domain" description="WWE" evidence="7">
    <location>
        <begin position="451"/>
        <end position="535"/>
    </location>
</feature>
<evidence type="ECO:0000256" key="2">
    <source>
        <dbReference type="ARBA" id="ARBA00023242"/>
    </source>
</evidence>
<dbReference type="PANTHER" id="PTHR45740">
    <property type="entry name" value="POLY [ADP-RIBOSE] POLYMERASE"/>
    <property type="match status" value="1"/>
</dbReference>
<dbReference type="EMBL" id="CAJPEV010000247">
    <property type="protein sequence ID" value="CAG0882936.1"/>
    <property type="molecule type" value="Genomic_DNA"/>
</dbReference>
<feature type="compositionally biased region" description="Basic and acidic residues" evidence="5">
    <location>
        <begin position="86"/>
        <end position="118"/>
    </location>
</feature>
<dbReference type="Proteomes" id="UP000677054">
    <property type="component" value="Unassembled WGS sequence"/>
</dbReference>
<dbReference type="GO" id="GO:0005634">
    <property type="term" value="C:nucleus"/>
    <property type="evidence" value="ECO:0007669"/>
    <property type="project" value="UniProtKB-SubCell"/>
</dbReference>
<dbReference type="Gene3D" id="3.30.720.50">
    <property type="match status" value="1"/>
</dbReference>
<proteinExistence type="inferred from homology"/>
<dbReference type="GO" id="GO:0008270">
    <property type="term" value="F:zinc ion binding"/>
    <property type="evidence" value="ECO:0007669"/>
    <property type="project" value="UniProtKB-KW"/>
</dbReference>
<organism evidence="9">
    <name type="scientific">Darwinula stevensoni</name>
    <dbReference type="NCBI Taxonomy" id="69355"/>
    <lineage>
        <taxon>Eukaryota</taxon>
        <taxon>Metazoa</taxon>
        <taxon>Ecdysozoa</taxon>
        <taxon>Arthropoda</taxon>
        <taxon>Crustacea</taxon>
        <taxon>Oligostraca</taxon>
        <taxon>Ostracoda</taxon>
        <taxon>Podocopa</taxon>
        <taxon>Podocopida</taxon>
        <taxon>Darwinulocopina</taxon>
        <taxon>Darwinuloidea</taxon>
        <taxon>Darwinulidae</taxon>
        <taxon>Darwinula</taxon>
    </lineage>
</organism>
<evidence type="ECO:0000256" key="1">
    <source>
        <dbReference type="ARBA" id="ARBA00004123"/>
    </source>
</evidence>
<dbReference type="InterPro" id="IPR037197">
    <property type="entry name" value="WWE_dom_sf"/>
</dbReference>
<feature type="compositionally biased region" description="Polar residues" evidence="5">
    <location>
        <begin position="15"/>
        <end position="59"/>
    </location>
</feature>
<dbReference type="SUPFAM" id="SSF56399">
    <property type="entry name" value="ADP-ribosylation"/>
    <property type="match status" value="1"/>
</dbReference>
<dbReference type="InterPro" id="IPR051712">
    <property type="entry name" value="ARTD-AVP"/>
</dbReference>
<evidence type="ECO:0000256" key="3">
    <source>
        <dbReference type="ARBA" id="ARBA00024347"/>
    </source>
</evidence>
<evidence type="ECO:0000259" key="7">
    <source>
        <dbReference type="PROSITE" id="PS50918"/>
    </source>
</evidence>
<accession>A0A7R8X783</accession>
<comment type="subcellular location">
    <subcellularLocation>
        <location evidence="1">Nucleus</location>
    </subcellularLocation>
</comment>
<feature type="region of interest" description="Disordered" evidence="5">
    <location>
        <begin position="1"/>
        <end position="118"/>
    </location>
</feature>
<evidence type="ECO:0000256" key="4">
    <source>
        <dbReference type="PROSITE-ProRule" id="PRU00723"/>
    </source>
</evidence>
<dbReference type="GO" id="GO:1990404">
    <property type="term" value="F:NAD+-protein mono-ADP-ribosyltransferase activity"/>
    <property type="evidence" value="ECO:0007669"/>
    <property type="project" value="TreeGrafter"/>
</dbReference>
<keyword evidence="4" id="KW-0863">Zinc-finger</keyword>
<dbReference type="InterPro" id="IPR004170">
    <property type="entry name" value="WWE_dom"/>
</dbReference>
<reference evidence="9" key="1">
    <citation type="submission" date="2020-11" db="EMBL/GenBank/DDBJ databases">
        <authorList>
            <person name="Tran Van P."/>
        </authorList>
    </citation>
    <scope>NUCLEOTIDE SEQUENCE</scope>
</reference>
<dbReference type="PROSITE" id="PS50918">
    <property type="entry name" value="WWE"/>
    <property type="match status" value="1"/>
</dbReference>
<dbReference type="InterPro" id="IPR000571">
    <property type="entry name" value="Znf_CCCH"/>
</dbReference>
<protein>
    <recommendedName>
        <fullName evidence="11">Poly [ADP-ribose] polymerase</fullName>
    </recommendedName>
</protein>
<evidence type="ECO:0000256" key="5">
    <source>
        <dbReference type="SAM" id="MobiDB-lite"/>
    </source>
</evidence>
<keyword evidence="4" id="KW-0862">Zinc</keyword>
<dbReference type="Pfam" id="PF02825">
    <property type="entry name" value="WWE"/>
    <property type="match status" value="1"/>
</dbReference>
<comment type="similarity">
    <text evidence="3">Belongs to the ARTD/PARP family.</text>
</comment>
<keyword evidence="10" id="KW-1185">Reference proteome</keyword>
<feature type="domain" description="PARP catalytic" evidence="8">
    <location>
        <begin position="551"/>
        <end position="730"/>
    </location>
</feature>
<evidence type="ECO:0000313" key="10">
    <source>
        <dbReference type="Proteomes" id="UP000677054"/>
    </source>
</evidence>
<feature type="zinc finger region" description="C3H1-type" evidence="4">
    <location>
        <begin position="255"/>
        <end position="278"/>
    </location>
</feature>
<gene>
    <name evidence="9" type="ORF">DSTB1V02_LOCUS2269</name>
</gene>